<dbReference type="Proteomes" id="UP000062160">
    <property type="component" value="Unassembled WGS sequence"/>
</dbReference>
<dbReference type="PRINTS" id="PR00146">
    <property type="entry name" value="DHPICSNTHASE"/>
</dbReference>
<comment type="similarity">
    <text evidence="3 12">Belongs to the DapA family.</text>
</comment>
<dbReference type="GO" id="GO:0019877">
    <property type="term" value="P:diaminopimelate biosynthetic process"/>
    <property type="evidence" value="ECO:0007669"/>
    <property type="project" value="UniProtKB-KW"/>
</dbReference>
<sequence>MYKPIGSWVAIPTPFNESGTIDWKGFEILIDHQAAHGTSTLLVMGSAGEVTLLSAEERKEIVRRISKYAKGKIPVFFGAAFPTTEETIKFSQYAEGEGADGLVYTAPPYLLPPQSALADHLVACAKSVSIPVAVYNNPSRVGVFIEPDTIGRLAEECPNFVADKEAMGSVQHLVEVKRRVGEKVHILCCDYPKYSILLPTLAIGGHGAANIGGNIIPEEMAAIARPWDSIEKVEESRKLYFKYYPLLEALYWFSNPIVIKAALNILGLPGGMLRRPYQDLRGEKLEDLRKLMDEMGVIEKYGQK</sequence>
<organism evidence="14">
    <name type="scientific">Tepidanaerobacter syntrophicus</name>
    <dbReference type="NCBI Taxonomy" id="224999"/>
    <lineage>
        <taxon>Bacteria</taxon>
        <taxon>Bacillati</taxon>
        <taxon>Bacillota</taxon>
        <taxon>Clostridia</taxon>
        <taxon>Thermosediminibacterales</taxon>
        <taxon>Tepidanaerobacteraceae</taxon>
        <taxon>Tepidanaerobacter</taxon>
    </lineage>
</organism>
<dbReference type="Gene3D" id="3.20.20.70">
    <property type="entry name" value="Aldolase class I"/>
    <property type="match status" value="1"/>
</dbReference>
<evidence type="ECO:0000256" key="5">
    <source>
        <dbReference type="ARBA" id="ARBA00022490"/>
    </source>
</evidence>
<evidence type="ECO:0000313" key="15">
    <source>
        <dbReference type="Proteomes" id="UP000062160"/>
    </source>
</evidence>
<dbReference type="UniPathway" id="UPA00034">
    <property type="reaction ID" value="UER00017"/>
</dbReference>
<comment type="catalytic activity">
    <reaction evidence="11">
        <text>L-aspartate 4-semialdehyde + pyruvate = (2S,4S)-4-hydroxy-2,3,4,5-tetrahydrodipicolinate + H2O + H(+)</text>
        <dbReference type="Rhea" id="RHEA:34171"/>
        <dbReference type="ChEBI" id="CHEBI:15361"/>
        <dbReference type="ChEBI" id="CHEBI:15377"/>
        <dbReference type="ChEBI" id="CHEBI:15378"/>
        <dbReference type="ChEBI" id="CHEBI:67139"/>
        <dbReference type="ChEBI" id="CHEBI:537519"/>
        <dbReference type="EC" id="4.3.3.7"/>
    </reaction>
</comment>
<evidence type="ECO:0000256" key="12">
    <source>
        <dbReference type="PIRNR" id="PIRNR001365"/>
    </source>
</evidence>
<dbReference type="SUPFAM" id="SSF51569">
    <property type="entry name" value="Aldolase"/>
    <property type="match status" value="1"/>
</dbReference>
<dbReference type="EMBL" id="DF977000">
    <property type="protein sequence ID" value="GAQ24965.1"/>
    <property type="molecule type" value="Genomic_DNA"/>
</dbReference>
<reference evidence="14" key="1">
    <citation type="journal article" date="2016" name="Genome Announc.">
        <title>Draft Genome Sequence of the Syntrophic Lactate-Degrading Bacterium Tepidanaerobacter syntrophicus JLT.</title>
        <authorList>
            <person name="Matsuura N."/>
            <person name="Ohashi A."/>
            <person name="Tourlousse D.M."/>
            <person name="Sekiguchi Y."/>
        </authorList>
    </citation>
    <scope>NUCLEOTIDE SEQUENCE [LARGE SCALE GENOMIC DNA]</scope>
    <source>
        <strain evidence="14">JL</strain>
    </source>
</reference>
<evidence type="ECO:0000256" key="10">
    <source>
        <dbReference type="ARBA" id="ARBA00023270"/>
    </source>
</evidence>
<dbReference type="AlphaFoldDB" id="A0A0U9HDS5"/>
<dbReference type="RefSeq" id="WP_059032275.1">
    <property type="nucleotide sequence ID" value="NZ_DF977000.1"/>
</dbReference>
<keyword evidence="15" id="KW-1185">Reference proteome</keyword>
<dbReference type="OrthoDB" id="9796205at2"/>
<evidence type="ECO:0000256" key="7">
    <source>
        <dbReference type="ARBA" id="ARBA00022915"/>
    </source>
</evidence>
<dbReference type="GO" id="GO:0008840">
    <property type="term" value="F:4-hydroxy-tetrahydrodipicolinate synthase activity"/>
    <property type="evidence" value="ECO:0007669"/>
    <property type="project" value="UniProtKB-EC"/>
</dbReference>
<evidence type="ECO:0000256" key="2">
    <source>
        <dbReference type="ARBA" id="ARBA00005120"/>
    </source>
</evidence>
<name>A0A0U9HDS5_9FIRM</name>
<keyword evidence="7" id="KW-0220">Diaminopimelate biosynthesis</keyword>
<keyword evidence="10" id="KW-0704">Schiff base</keyword>
<feature type="active site" description="Schiff-base intermediate with substrate" evidence="13">
    <location>
        <position position="164"/>
    </location>
</feature>
<evidence type="ECO:0000256" key="8">
    <source>
        <dbReference type="ARBA" id="ARBA00023154"/>
    </source>
</evidence>
<dbReference type="PANTHER" id="PTHR12128">
    <property type="entry name" value="DIHYDRODIPICOLINATE SYNTHASE"/>
    <property type="match status" value="1"/>
</dbReference>
<dbReference type="InterPro" id="IPR005263">
    <property type="entry name" value="DapA"/>
</dbReference>
<feature type="active site" description="Proton donor/acceptor" evidence="13">
    <location>
        <position position="135"/>
    </location>
</feature>
<evidence type="ECO:0000256" key="6">
    <source>
        <dbReference type="ARBA" id="ARBA00022605"/>
    </source>
</evidence>
<dbReference type="SMART" id="SM01130">
    <property type="entry name" value="DHDPS"/>
    <property type="match status" value="1"/>
</dbReference>
<keyword evidence="6" id="KW-0028">Amino-acid biosynthesis</keyword>
<keyword evidence="5" id="KW-0963">Cytoplasm</keyword>
<dbReference type="InterPro" id="IPR013785">
    <property type="entry name" value="Aldolase_TIM"/>
</dbReference>
<evidence type="ECO:0000256" key="13">
    <source>
        <dbReference type="PIRSR" id="PIRSR001365-1"/>
    </source>
</evidence>
<dbReference type="CDD" id="cd00950">
    <property type="entry name" value="DHDPS"/>
    <property type="match status" value="1"/>
</dbReference>
<accession>A0A0U9HDS5</accession>
<dbReference type="InterPro" id="IPR002220">
    <property type="entry name" value="DapA-like"/>
</dbReference>
<evidence type="ECO:0000256" key="9">
    <source>
        <dbReference type="ARBA" id="ARBA00023239"/>
    </source>
</evidence>
<comment type="pathway">
    <text evidence="2">Amino-acid biosynthesis; L-lysine biosynthesis via DAP pathway; (S)-tetrahydrodipicolinate from L-aspartate: step 3/4.</text>
</comment>
<keyword evidence="9 12" id="KW-0456">Lyase</keyword>
<dbReference type="Pfam" id="PF00701">
    <property type="entry name" value="DHDPS"/>
    <property type="match status" value="1"/>
</dbReference>
<dbReference type="STRING" id="224999.GCA_001485475_00974"/>
<dbReference type="PIRSF" id="PIRSF001365">
    <property type="entry name" value="DHDPS"/>
    <property type="match status" value="1"/>
</dbReference>
<evidence type="ECO:0000313" key="14">
    <source>
        <dbReference type="EMBL" id="GAQ24965.1"/>
    </source>
</evidence>
<comment type="function">
    <text evidence="1">Catalyzes the condensation of (S)-aspartate-beta-semialdehyde [(S)-ASA] and pyruvate to 4-hydroxy-tetrahydrodipicolinate (HTPA).</text>
</comment>
<protein>
    <recommendedName>
        <fullName evidence="4">4-hydroxy-tetrahydrodipicolinate synthase</fullName>
        <ecNumber evidence="4">4.3.3.7</ecNumber>
    </recommendedName>
</protein>
<dbReference type="EC" id="4.3.3.7" evidence="4"/>
<evidence type="ECO:0000256" key="3">
    <source>
        <dbReference type="ARBA" id="ARBA00007592"/>
    </source>
</evidence>
<evidence type="ECO:0000256" key="11">
    <source>
        <dbReference type="ARBA" id="ARBA00047836"/>
    </source>
</evidence>
<dbReference type="GO" id="GO:0009089">
    <property type="term" value="P:lysine biosynthetic process via diaminopimelate"/>
    <property type="evidence" value="ECO:0007669"/>
    <property type="project" value="UniProtKB-UniPathway"/>
</dbReference>
<dbReference type="PANTHER" id="PTHR12128:SF66">
    <property type="entry name" value="4-HYDROXY-2-OXOGLUTARATE ALDOLASE, MITOCHONDRIAL"/>
    <property type="match status" value="1"/>
</dbReference>
<evidence type="ECO:0000256" key="4">
    <source>
        <dbReference type="ARBA" id="ARBA00012086"/>
    </source>
</evidence>
<evidence type="ECO:0000256" key="1">
    <source>
        <dbReference type="ARBA" id="ARBA00003294"/>
    </source>
</evidence>
<proteinExistence type="inferred from homology"/>
<gene>
    <name evidence="14" type="ORF">TSYNT_6350</name>
</gene>
<keyword evidence="8" id="KW-0457">Lysine biosynthesis</keyword>